<evidence type="ECO:0000313" key="6">
    <source>
        <dbReference type="Proteomes" id="UP000198876"/>
    </source>
</evidence>
<gene>
    <name evidence="5" type="ORF">SAMN04488063_2846</name>
</gene>
<feature type="compositionally biased region" description="Basic and acidic residues" evidence="3">
    <location>
        <begin position="58"/>
        <end position="71"/>
    </location>
</feature>
<dbReference type="GO" id="GO:0016810">
    <property type="term" value="F:hydrolase activity, acting on carbon-nitrogen (but not peptide) bonds"/>
    <property type="evidence" value="ECO:0007669"/>
    <property type="project" value="InterPro"/>
</dbReference>
<dbReference type="SUPFAM" id="SSF88713">
    <property type="entry name" value="Glycoside hydrolase/deacetylase"/>
    <property type="match status" value="1"/>
</dbReference>
<keyword evidence="2" id="KW-0732">Signal</keyword>
<name>A0A1I2UAB5_9EURY</name>
<keyword evidence="6" id="KW-1185">Reference proteome</keyword>
<comment type="subcellular location">
    <subcellularLocation>
        <location evidence="1">Secreted</location>
    </subcellularLocation>
</comment>
<dbReference type="OrthoDB" id="248140at2157"/>
<sequence length="451" mass="50287">MDEDTPPSRRSLPTSRRAVLGTSAVAFAGLPGCLGGRDETDPTPVVDRPTEEETDDPPTDRCETPEMRDSDDPLVVEFDSREALGCRGTRLDGFEDLSRWETYDGSTGADLSTVSRGTQSARLVASEDQSLAWIYRRFEDGLDLSDRDLSLAVHPGADDTRSVEIRLQLLAPDRDNRVEMWHGIDDVGGWVRLDFGPTEFVGDPDLTDVREIRIKSLPQEGRTLSCNVDELRTTPKVSDPVAVVTFDGIHETQYRNAFQIMDRYGFSGSVGVTPELVGGTDSLSVGRLSEMRDAGWDVVSNPARNRPLSEYTREEQEAAIRTAKQWLVDKGFEEGARFVHWPEGRLDETTLDVGAKYHYLGFLGGGSPTGRITGPQTVTRVDGDDVERTFRTLELAERSGQSVVIEYHTVGYAYDNRASIEQFNRTMRRLDRLGFQVVTPSELWEMQSPEV</sequence>
<dbReference type="PANTHER" id="PTHR34216">
    <property type="match status" value="1"/>
</dbReference>
<dbReference type="Pfam" id="PF01522">
    <property type="entry name" value="Polysacc_deac_1"/>
    <property type="match status" value="1"/>
</dbReference>
<evidence type="ECO:0000256" key="3">
    <source>
        <dbReference type="SAM" id="MobiDB-lite"/>
    </source>
</evidence>
<dbReference type="PANTHER" id="PTHR34216:SF3">
    <property type="entry name" value="POLY-BETA-1,6-N-ACETYL-D-GLUCOSAMINE N-DEACETYLASE"/>
    <property type="match status" value="1"/>
</dbReference>
<dbReference type="GO" id="GO:0005975">
    <property type="term" value="P:carbohydrate metabolic process"/>
    <property type="evidence" value="ECO:0007669"/>
    <property type="project" value="InterPro"/>
</dbReference>
<dbReference type="STRING" id="553467.SAMN04488063_2846"/>
<evidence type="ECO:0000259" key="4">
    <source>
        <dbReference type="Pfam" id="PF01522"/>
    </source>
</evidence>
<dbReference type="CDD" id="cd10970">
    <property type="entry name" value="CE4_DAC_u1_6s"/>
    <property type="match status" value="1"/>
</dbReference>
<dbReference type="Proteomes" id="UP000198876">
    <property type="component" value="Unassembled WGS sequence"/>
</dbReference>
<protein>
    <submittedName>
        <fullName evidence="5">Peptidoglycan/xylan/chitin deacetylase, PgdA/CDA1 family</fullName>
    </submittedName>
</protein>
<evidence type="ECO:0000256" key="1">
    <source>
        <dbReference type="ARBA" id="ARBA00004613"/>
    </source>
</evidence>
<accession>A0A1I2UAB5</accession>
<dbReference type="EMBL" id="FOOQ01000003">
    <property type="protein sequence ID" value="SFG74074.1"/>
    <property type="molecule type" value="Genomic_DNA"/>
</dbReference>
<dbReference type="GO" id="GO:0005576">
    <property type="term" value="C:extracellular region"/>
    <property type="evidence" value="ECO:0007669"/>
    <property type="project" value="UniProtKB-SubCell"/>
</dbReference>
<dbReference type="Gene3D" id="3.20.20.370">
    <property type="entry name" value="Glycoside hydrolase/deacetylase"/>
    <property type="match status" value="1"/>
</dbReference>
<dbReference type="InterPro" id="IPR002509">
    <property type="entry name" value="NODB_dom"/>
</dbReference>
<dbReference type="AlphaFoldDB" id="A0A1I2UAB5"/>
<feature type="domain" description="NodB homology" evidence="4">
    <location>
        <begin position="237"/>
        <end position="359"/>
    </location>
</feature>
<evidence type="ECO:0000256" key="2">
    <source>
        <dbReference type="ARBA" id="ARBA00022729"/>
    </source>
</evidence>
<dbReference type="InterPro" id="IPR051398">
    <property type="entry name" value="Polysacch_Deacetylase"/>
</dbReference>
<proteinExistence type="predicted"/>
<evidence type="ECO:0000313" key="5">
    <source>
        <dbReference type="EMBL" id="SFG74074.1"/>
    </source>
</evidence>
<dbReference type="InterPro" id="IPR011330">
    <property type="entry name" value="Glyco_hydro/deAcase_b/a-brl"/>
</dbReference>
<reference evidence="6" key="1">
    <citation type="submission" date="2016-10" db="EMBL/GenBank/DDBJ databases">
        <authorList>
            <person name="Varghese N."/>
            <person name="Submissions S."/>
        </authorList>
    </citation>
    <scope>NUCLEOTIDE SEQUENCE [LARGE SCALE GENOMIC DNA]</scope>
    <source>
        <strain evidence="6">CGMCC 1.7739</strain>
    </source>
</reference>
<organism evidence="5 6">
    <name type="scientific">Halopelagius inordinatus</name>
    <dbReference type="NCBI Taxonomy" id="553467"/>
    <lineage>
        <taxon>Archaea</taxon>
        <taxon>Methanobacteriati</taxon>
        <taxon>Methanobacteriota</taxon>
        <taxon>Stenosarchaea group</taxon>
        <taxon>Halobacteria</taxon>
        <taxon>Halobacteriales</taxon>
        <taxon>Haloferacaceae</taxon>
    </lineage>
</organism>
<dbReference type="RefSeq" id="WP_143095514.1">
    <property type="nucleotide sequence ID" value="NZ_FOOQ01000003.1"/>
</dbReference>
<feature type="region of interest" description="Disordered" evidence="3">
    <location>
        <begin position="29"/>
        <end position="71"/>
    </location>
</feature>